<dbReference type="InParanoid" id="B9I352"/>
<gene>
    <name evidence="1" type="ORF">POPTR_012G075700</name>
</gene>
<evidence type="ECO:0000313" key="1">
    <source>
        <dbReference type="EMBL" id="PNT09988.1"/>
    </source>
</evidence>
<keyword evidence="2" id="KW-1185">Reference proteome</keyword>
<dbReference type="AlphaFoldDB" id="B9I352"/>
<sequence length="118" mass="13711">MVELQIWKIKAANKKCEDTQGGMGHSGGMMNDAKLQRLENELLPISQKDMTVRQYLSEVKYLCEEVLKLDPLHAISEARMRRIVINGSRLTISLRQPEDEQRSHLLLGWRISWPIKRL</sequence>
<evidence type="ECO:0000313" key="2">
    <source>
        <dbReference type="Proteomes" id="UP000006729"/>
    </source>
</evidence>
<dbReference type="EMBL" id="CM009301">
    <property type="protein sequence ID" value="PNT09988.1"/>
    <property type="molecule type" value="Genomic_DNA"/>
</dbReference>
<proteinExistence type="predicted"/>
<organism evidence="1 2">
    <name type="scientific">Populus trichocarpa</name>
    <name type="common">Western balsam poplar</name>
    <name type="synonym">Populus balsamifera subsp. trichocarpa</name>
    <dbReference type="NCBI Taxonomy" id="3694"/>
    <lineage>
        <taxon>Eukaryota</taxon>
        <taxon>Viridiplantae</taxon>
        <taxon>Streptophyta</taxon>
        <taxon>Embryophyta</taxon>
        <taxon>Tracheophyta</taxon>
        <taxon>Spermatophyta</taxon>
        <taxon>Magnoliopsida</taxon>
        <taxon>eudicotyledons</taxon>
        <taxon>Gunneridae</taxon>
        <taxon>Pentapetalae</taxon>
        <taxon>rosids</taxon>
        <taxon>fabids</taxon>
        <taxon>Malpighiales</taxon>
        <taxon>Salicaceae</taxon>
        <taxon>Saliceae</taxon>
        <taxon>Populus</taxon>
    </lineage>
</organism>
<accession>B9I352</accession>
<reference evidence="1 2" key="1">
    <citation type="journal article" date="2006" name="Science">
        <title>The genome of black cottonwood, Populus trichocarpa (Torr. &amp; Gray).</title>
        <authorList>
            <person name="Tuskan G.A."/>
            <person name="Difazio S."/>
            <person name="Jansson S."/>
            <person name="Bohlmann J."/>
            <person name="Grigoriev I."/>
            <person name="Hellsten U."/>
            <person name="Putnam N."/>
            <person name="Ralph S."/>
            <person name="Rombauts S."/>
            <person name="Salamov A."/>
            <person name="Schein J."/>
            <person name="Sterck L."/>
            <person name="Aerts A."/>
            <person name="Bhalerao R.R."/>
            <person name="Bhalerao R.P."/>
            <person name="Blaudez D."/>
            <person name="Boerjan W."/>
            <person name="Brun A."/>
            <person name="Brunner A."/>
            <person name="Busov V."/>
            <person name="Campbell M."/>
            <person name="Carlson J."/>
            <person name="Chalot M."/>
            <person name="Chapman J."/>
            <person name="Chen G.L."/>
            <person name="Cooper D."/>
            <person name="Coutinho P.M."/>
            <person name="Couturier J."/>
            <person name="Covert S."/>
            <person name="Cronk Q."/>
            <person name="Cunningham R."/>
            <person name="Davis J."/>
            <person name="Degroeve S."/>
            <person name="Dejardin A."/>
            <person name="Depamphilis C."/>
            <person name="Detter J."/>
            <person name="Dirks B."/>
            <person name="Dubchak I."/>
            <person name="Duplessis S."/>
            <person name="Ehlting J."/>
            <person name="Ellis B."/>
            <person name="Gendler K."/>
            <person name="Goodstein D."/>
            <person name="Gribskov M."/>
            <person name="Grimwood J."/>
            <person name="Groover A."/>
            <person name="Gunter L."/>
            <person name="Hamberger B."/>
            <person name="Heinze B."/>
            <person name="Helariutta Y."/>
            <person name="Henrissat B."/>
            <person name="Holligan D."/>
            <person name="Holt R."/>
            <person name="Huang W."/>
            <person name="Islam-Faridi N."/>
            <person name="Jones S."/>
            <person name="Jones-Rhoades M."/>
            <person name="Jorgensen R."/>
            <person name="Joshi C."/>
            <person name="Kangasjarvi J."/>
            <person name="Karlsson J."/>
            <person name="Kelleher C."/>
            <person name="Kirkpatrick R."/>
            <person name="Kirst M."/>
            <person name="Kohler A."/>
            <person name="Kalluri U."/>
            <person name="Larimer F."/>
            <person name="Leebens-Mack J."/>
            <person name="Leple J.C."/>
            <person name="Locascio P."/>
            <person name="Lou Y."/>
            <person name="Lucas S."/>
            <person name="Martin F."/>
            <person name="Montanini B."/>
            <person name="Napoli C."/>
            <person name="Nelson D.R."/>
            <person name="Nelson C."/>
            <person name="Nieminen K."/>
            <person name="Nilsson O."/>
            <person name="Pereda V."/>
            <person name="Peter G."/>
            <person name="Philippe R."/>
            <person name="Pilate G."/>
            <person name="Poliakov A."/>
            <person name="Razumovskaya J."/>
            <person name="Richardson P."/>
            <person name="Rinaldi C."/>
            <person name="Ritland K."/>
            <person name="Rouze P."/>
            <person name="Ryaboy D."/>
            <person name="Schmutz J."/>
            <person name="Schrader J."/>
            <person name="Segerman B."/>
            <person name="Shin H."/>
            <person name="Siddiqui A."/>
            <person name="Sterky F."/>
            <person name="Terry A."/>
            <person name="Tsai C.J."/>
            <person name="Uberbacher E."/>
            <person name="Unneberg P."/>
            <person name="Vahala J."/>
            <person name="Wall K."/>
            <person name="Wessler S."/>
            <person name="Yang G."/>
            <person name="Yin T."/>
            <person name="Douglas C."/>
            <person name="Marra M."/>
            <person name="Sandberg G."/>
            <person name="Van de Peer Y."/>
            <person name="Rokhsar D."/>
        </authorList>
    </citation>
    <scope>NUCLEOTIDE SEQUENCE [LARGE SCALE GENOMIC DNA]</scope>
    <source>
        <strain evidence="2">cv. Nisqually</strain>
    </source>
</reference>
<dbReference type="HOGENOM" id="CLU_2077122_0_0_1"/>
<protein>
    <submittedName>
        <fullName evidence="1">Uncharacterized protein</fullName>
    </submittedName>
</protein>
<dbReference type="Proteomes" id="UP000006729">
    <property type="component" value="Chromosome 12"/>
</dbReference>
<name>B9I352_POPTR</name>